<dbReference type="PANTHER" id="PTHR42967:SF1">
    <property type="entry name" value="MBL FOLD METALLO-HYDROLASE"/>
    <property type="match status" value="1"/>
</dbReference>
<proteinExistence type="predicted"/>
<dbReference type="Proteomes" id="UP000886804">
    <property type="component" value="Unassembled WGS sequence"/>
</dbReference>
<dbReference type="Pfam" id="PF13483">
    <property type="entry name" value="Lactamase_B_3"/>
    <property type="match status" value="1"/>
</dbReference>
<reference evidence="1" key="1">
    <citation type="journal article" date="2021" name="PeerJ">
        <title>Extensive microbial diversity within the chicken gut microbiome revealed by metagenomics and culture.</title>
        <authorList>
            <person name="Gilroy R."/>
            <person name="Ravi A."/>
            <person name="Getino M."/>
            <person name="Pursley I."/>
            <person name="Horton D.L."/>
            <person name="Alikhan N.F."/>
            <person name="Baker D."/>
            <person name="Gharbi K."/>
            <person name="Hall N."/>
            <person name="Watson M."/>
            <person name="Adriaenssens E.M."/>
            <person name="Foster-Nyarko E."/>
            <person name="Jarju S."/>
            <person name="Secka A."/>
            <person name="Antonio M."/>
            <person name="Oren A."/>
            <person name="Chaudhuri R.R."/>
            <person name="La Ragione R."/>
            <person name="Hildebrand F."/>
            <person name="Pallen M.J."/>
        </authorList>
    </citation>
    <scope>NUCLEOTIDE SEQUENCE</scope>
    <source>
        <strain evidence="1">CHK188-4685</strain>
    </source>
</reference>
<evidence type="ECO:0000313" key="2">
    <source>
        <dbReference type="Proteomes" id="UP000886804"/>
    </source>
</evidence>
<dbReference type="InterPro" id="IPR036866">
    <property type="entry name" value="RibonucZ/Hydroxyglut_hydro"/>
</dbReference>
<protein>
    <submittedName>
        <fullName evidence="1">MBL fold metallo-hydrolase</fullName>
    </submittedName>
</protein>
<accession>A0A9D2L784</accession>
<dbReference type="PANTHER" id="PTHR42967">
    <property type="entry name" value="METAL DEPENDENT HYDROLASE"/>
    <property type="match status" value="1"/>
</dbReference>
<evidence type="ECO:0000313" key="1">
    <source>
        <dbReference type="EMBL" id="HJB07150.1"/>
    </source>
</evidence>
<organism evidence="1 2">
    <name type="scientific">Candidatus Enterocloster faecavium</name>
    <dbReference type="NCBI Taxonomy" id="2838560"/>
    <lineage>
        <taxon>Bacteria</taxon>
        <taxon>Bacillati</taxon>
        <taxon>Bacillota</taxon>
        <taxon>Clostridia</taxon>
        <taxon>Lachnospirales</taxon>
        <taxon>Lachnospiraceae</taxon>
        <taxon>Enterocloster</taxon>
    </lineage>
</organism>
<gene>
    <name evidence="1" type="ORF">H9716_04720</name>
</gene>
<comment type="caution">
    <text evidence="1">The sequence shown here is derived from an EMBL/GenBank/DDBJ whole genome shotgun (WGS) entry which is preliminary data.</text>
</comment>
<name>A0A9D2L784_9FIRM</name>
<reference evidence="1" key="2">
    <citation type="submission" date="2021-04" db="EMBL/GenBank/DDBJ databases">
        <authorList>
            <person name="Gilroy R."/>
        </authorList>
    </citation>
    <scope>NUCLEOTIDE SEQUENCE</scope>
    <source>
        <strain evidence="1">CHK188-4685</strain>
    </source>
</reference>
<dbReference type="Gene3D" id="3.60.15.10">
    <property type="entry name" value="Ribonuclease Z/Hydroxyacylglutathione hydrolase-like"/>
    <property type="match status" value="1"/>
</dbReference>
<sequence length="233" mass="27044">MKITYIHHSSFLAELKGAALLFDYFEGSLSLPEKKPVAVFVSHRHGDHFSPVIFELAKERQDVYYVISDDIWKKRTPSELGDRILFAGPGQEFSLPWLSGFSVRTFKSTDEGVAFLIHTPDGVIYHAGDLNNWQWEGEPKDWNRNMEVNYHRQLEAMKGEKIDVAFVPLDPRQGKDFFRGMDDFMKTVGARHVFPMHCWGHFSVISRLKEMEESRDYRERVADVEKDGQVFIV</sequence>
<dbReference type="SUPFAM" id="SSF56281">
    <property type="entry name" value="Metallo-hydrolase/oxidoreductase"/>
    <property type="match status" value="1"/>
</dbReference>
<dbReference type="AlphaFoldDB" id="A0A9D2L784"/>
<dbReference type="EMBL" id="DWYS01000058">
    <property type="protein sequence ID" value="HJB07150.1"/>
    <property type="molecule type" value="Genomic_DNA"/>
</dbReference>